<dbReference type="Pfam" id="PF09982">
    <property type="entry name" value="LpxR"/>
    <property type="match status" value="1"/>
</dbReference>
<evidence type="ECO:0000256" key="1">
    <source>
        <dbReference type="SAM" id="SignalP"/>
    </source>
</evidence>
<evidence type="ECO:0000313" key="3">
    <source>
        <dbReference type="Proteomes" id="UP000216147"/>
    </source>
</evidence>
<proteinExistence type="predicted"/>
<feature type="signal peptide" evidence="1">
    <location>
        <begin position="1"/>
        <end position="15"/>
    </location>
</feature>
<name>A0A258HFP9_9CAUL</name>
<comment type="caution">
    <text evidence="2">The sequence shown here is derived from an EMBL/GenBank/DDBJ whole genome shotgun (WGS) entry which is preliminary data.</text>
</comment>
<keyword evidence="1" id="KW-0732">Signal</keyword>
<dbReference type="Gene3D" id="2.40.128.140">
    <property type="entry name" value="Outer membrane protein"/>
    <property type="match status" value="1"/>
</dbReference>
<organism evidence="2 3">
    <name type="scientific">Brevundimonas subvibrioides</name>
    <dbReference type="NCBI Taxonomy" id="74313"/>
    <lineage>
        <taxon>Bacteria</taxon>
        <taxon>Pseudomonadati</taxon>
        <taxon>Pseudomonadota</taxon>
        <taxon>Alphaproteobacteria</taxon>
        <taxon>Caulobacterales</taxon>
        <taxon>Caulobacteraceae</taxon>
        <taxon>Brevundimonas</taxon>
    </lineage>
</organism>
<dbReference type="Proteomes" id="UP000216147">
    <property type="component" value="Unassembled WGS sequence"/>
</dbReference>
<reference evidence="2 3" key="1">
    <citation type="submission" date="2017-03" db="EMBL/GenBank/DDBJ databases">
        <title>Lifting the veil on microbial sulfur biogeochemistry in mining wastewaters.</title>
        <authorList>
            <person name="Kantor R.S."/>
            <person name="Colenbrander Nelson T."/>
            <person name="Marshall S."/>
            <person name="Bennett D."/>
            <person name="Apte S."/>
            <person name="Camacho D."/>
            <person name="Thomas B.C."/>
            <person name="Warren L.A."/>
            <person name="Banfield J.F."/>
        </authorList>
    </citation>
    <scope>NUCLEOTIDE SEQUENCE [LARGE SCALE GENOMIC DNA]</scope>
    <source>
        <strain evidence="2">32-68-21</strain>
    </source>
</reference>
<gene>
    <name evidence="2" type="ORF">B7Y86_13860</name>
</gene>
<evidence type="ECO:0000313" key="2">
    <source>
        <dbReference type="EMBL" id="OYX55437.1"/>
    </source>
</evidence>
<accession>A0A258HFP9</accession>
<protein>
    <recommendedName>
        <fullName evidence="4">DUF2219 domain-containing protein</fullName>
    </recommendedName>
</protein>
<evidence type="ECO:0008006" key="4">
    <source>
        <dbReference type="Google" id="ProtNLM"/>
    </source>
</evidence>
<sequence>MSVLALAALAVPASAQTWVNQNWSDAQQETPASITAQLNRQSSFNVAAGREFGPALEFATDYAPAEARNPFAATITRDVWREADGFTDRLRLRTRGELRRADGSPVPPTPLDQAMLDADGYEVSYTRGWTTARGYTASGLEVTLTPHVGIGAGDRGGTAEAGATLRIGSTAERILPEGVEAFGERARWYIYAAGSGTAVGYNFARTRDGEYAGSGYSRDSGTFLGDASIGVALRRGDMQGSFGLVYREIEAEGMHGGHGIDNDVSEGLVAFQLSIKPEW</sequence>
<dbReference type="EMBL" id="NCEQ01000014">
    <property type="protein sequence ID" value="OYX55437.1"/>
    <property type="molecule type" value="Genomic_DNA"/>
</dbReference>
<dbReference type="AlphaFoldDB" id="A0A258HFP9"/>
<dbReference type="InterPro" id="IPR018707">
    <property type="entry name" value="LpxR"/>
</dbReference>
<dbReference type="InterPro" id="IPR037107">
    <property type="entry name" value="Put_OMP_sf"/>
</dbReference>
<feature type="chain" id="PRO_5013237435" description="DUF2219 domain-containing protein" evidence="1">
    <location>
        <begin position="16"/>
        <end position="279"/>
    </location>
</feature>